<dbReference type="CDD" id="cd01670">
    <property type="entry name" value="Death"/>
    <property type="match status" value="1"/>
</dbReference>
<dbReference type="GeneID" id="105446997"/>
<proteinExistence type="predicted"/>
<evidence type="ECO:0008006" key="4">
    <source>
        <dbReference type="Google" id="ProtNLM"/>
    </source>
</evidence>
<name>A0A7M7HQF1_STRPU</name>
<feature type="compositionally biased region" description="Basic and acidic residues" evidence="1">
    <location>
        <begin position="63"/>
        <end position="82"/>
    </location>
</feature>
<reference evidence="2" key="2">
    <citation type="submission" date="2021-01" db="UniProtKB">
        <authorList>
            <consortium name="EnsemblMetazoa"/>
        </authorList>
    </citation>
    <scope>IDENTIFICATION</scope>
</reference>
<dbReference type="Proteomes" id="UP000007110">
    <property type="component" value="Unassembled WGS sequence"/>
</dbReference>
<organism evidence="2 3">
    <name type="scientific">Strongylocentrotus purpuratus</name>
    <name type="common">Purple sea urchin</name>
    <dbReference type="NCBI Taxonomy" id="7668"/>
    <lineage>
        <taxon>Eukaryota</taxon>
        <taxon>Metazoa</taxon>
        <taxon>Echinodermata</taxon>
        <taxon>Eleutherozoa</taxon>
        <taxon>Echinozoa</taxon>
        <taxon>Echinoidea</taxon>
        <taxon>Euechinoidea</taxon>
        <taxon>Echinacea</taxon>
        <taxon>Camarodonta</taxon>
        <taxon>Echinidea</taxon>
        <taxon>Strongylocentrotidae</taxon>
        <taxon>Strongylocentrotus</taxon>
    </lineage>
</organism>
<feature type="compositionally biased region" description="Basic and acidic residues" evidence="1">
    <location>
        <begin position="14"/>
        <end position="25"/>
    </location>
</feature>
<feature type="region of interest" description="Disordered" evidence="1">
    <location>
        <begin position="1"/>
        <end position="85"/>
    </location>
</feature>
<keyword evidence="3" id="KW-1185">Reference proteome</keyword>
<dbReference type="AlphaFoldDB" id="A0A7M7HQF1"/>
<protein>
    <recommendedName>
        <fullName evidence="4">Death domain-containing protein</fullName>
    </recommendedName>
</protein>
<dbReference type="KEGG" id="spu:105446997"/>
<accession>A0A7M7HQF1</accession>
<sequence length="154" mass="17688">MDDVHYPRRALPSSDHRQQHVRYTDTVHQFSQTHGEGSSSQSRPYKRQAPSSQSRAPQDDPEIPEKRSKNNLESDGKLDKLSKHMPPGTYTRLCTLLGIGYNEAIGFLAKFNMDYQRAMRDCLAQWKTRTGGNMDELEKFLQDAEVADLVKYIK</sequence>
<evidence type="ECO:0000256" key="1">
    <source>
        <dbReference type="SAM" id="MobiDB-lite"/>
    </source>
</evidence>
<evidence type="ECO:0000313" key="2">
    <source>
        <dbReference type="EnsemblMetazoa" id="XP_011682849"/>
    </source>
</evidence>
<dbReference type="RefSeq" id="XP_011682849.2">
    <property type="nucleotide sequence ID" value="XM_011684547.2"/>
</dbReference>
<dbReference type="InterPro" id="IPR011029">
    <property type="entry name" value="DEATH-like_dom_sf"/>
</dbReference>
<evidence type="ECO:0000313" key="3">
    <source>
        <dbReference type="Proteomes" id="UP000007110"/>
    </source>
</evidence>
<dbReference type="InParanoid" id="A0A7M7HQF1"/>
<dbReference type="Gene3D" id="1.10.533.10">
    <property type="entry name" value="Death Domain, Fas"/>
    <property type="match status" value="1"/>
</dbReference>
<dbReference type="SUPFAM" id="SSF47986">
    <property type="entry name" value="DEATH domain"/>
    <property type="match status" value="1"/>
</dbReference>
<reference evidence="3" key="1">
    <citation type="submission" date="2015-02" db="EMBL/GenBank/DDBJ databases">
        <title>Genome sequencing for Strongylocentrotus purpuratus.</title>
        <authorList>
            <person name="Murali S."/>
            <person name="Liu Y."/>
            <person name="Vee V."/>
            <person name="English A."/>
            <person name="Wang M."/>
            <person name="Skinner E."/>
            <person name="Han Y."/>
            <person name="Muzny D.M."/>
            <person name="Worley K.C."/>
            <person name="Gibbs R.A."/>
        </authorList>
    </citation>
    <scope>NUCLEOTIDE SEQUENCE</scope>
</reference>
<dbReference type="EnsemblMetazoa" id="XM_011684547">
    <property type="protein sequence ID" value="XP_011682849"/>
    <property type="gene ID" value="LOC105446997"/>
</dbReference>
<feature type="compositionally biased region" description="Polar residues" evidence="1">
    <location>
        <begin position="26"/>
        <end position="56"/>
    </location>
</feature>